<dbReference type="EMBL" id="MKHE01000015">
    <property type="protein sequence ID" value="OWK07945.1"/>
    <property type="molecule type" value="Genomic_DNA"/>
</dbReference>
<dbReference type="AlphaFoldDB" id="A0A212CPZ3"/>
<keyword evidence="3" id="KW-1185">Reference proteome</keyword>
<protein>
    <submittedName>
        <fullName evidence="2">Uncharacterized protein</fullName>
    </submittedName>
</protein>
<accession>A0A212CPZ3</accession>
<sequence length="169" mass="18189">SDPSAQRSPRHAERVASPNYVSHSARGSRGRQSTGLGLARSLLGVVVRSTRAGVPKGSVPAFVCLRARAAVVSEAAGWVNTPRQGRAPPSGRRLRPPPPRVLKYSPWKNHTKRKGQAHRSVSLPGSSHSRPSWEGAAAKLCTEQPQEHQTVFTAETEKQADAALHSNED</sequence>
<gene>
    <name evidence="2" type="ORF">Celaphus_00008415</name>
</gene>
<feature type="compositionally biased region" description="Basic and acidic residues" evidence="1">
    <location>
        <begin position="155"/>
        <end position="169"/>
    </location>
</feature>
<feature type="non-terminal residue" evidence="2">
    <location>
        <position position="169"/>
    </location>
</feature>
<dbReference type="Proteomes" id="UP000242450">
    <property type="component" value="Chromosome 15"/>
</dbReference>
<feature type="compositionally biased region" description="Polar residues" evidence="1">
    <location>
        <begin position="143"/>
        <end position="153"/>
    </location>
</feature>
<feature type="non-terminal residue" evidence="2">
    <location>
        <position position="1"/>
    </location>
</feature>
<evidence type="ECO:0000256" key="1">
    <source>
        <dbReference type="SAM" id="MobiDB-lite"/>
    </source>
</evidence>
<evidence type="ECO:0000313" key="2">
    <source>
        <dbReference type="EMBL" id="OWK07945.1"/>
    </source>
</evidence>
<evidence type="ECO:0000313" key="3">
    <source>
        <dbReference type="Proteomes" id="UP000242450"/>
    </source>
</evidence>
<comment type="caution">
    <text evidence="2">The sequence shown here is derived from an EMBL/GenBank/DDBJ whole genome shotgun (WGS) entry which is preliminary data.</text>
</comment>
<organism evidence="2 3">
    <name type="scientific">Cervus elaphus hippelaphus</name>
    <name type="common">European red deer</name>
    <dbReference type="NCBI Taxonomy" id="46360"/>
    <lineage>
        <taxon>Eukaryota</taxon>
        <taxon>Metazoa</taxon>
        <taxon>Chordata</taxon>
        <taxon>Craniata</taxon>
        <taxon>Vertebrata</taxon>
        <taxon>Euteleostomi</taxon>
        <taxon>Mammalia</taxon>
        <taxon>Eutheria</taxon>
        <taxon>Laurasiatheria</taxon>
        <taxon>Artiodactyla</taxon>
        <taxon>Ruminantia</taxon>
        <taxon>Pecora</taxon>
        <taxon>Cervidae</taxon>
        <taxon>Cervinae</taxon>
        <taxon>Cervus</taxon>
    </lineage>
</organism>
<feature type="region of interest" description="Disordered" evidence="1">
    <location>
        <begin position="1"/>
        <end position="36"/>
    </location>
</feature>
<name>A0A212CPZ3_CEREH</name>
<feature type="region of interest" description="Disordered" evidence="1">
    <location>
        <begin position="80"/>
        <end position="169"/>
    </location>
</feature>
<reference evidence="2 3" key="1">
    <citation type="journal article" date="2018" name="Mol. Genet. Genomics">
        <title>The red deer Cervus elaphus genome CerEla1.0: sequencing, annotating, genes, and chromosomes.</title>
        <authorList>
            <person name="Bana N.A."/>
            <person name="Nyiri A."/>
            <person name="Nagy J."/>
            <person name="Frank K."/>
            <person name="Nagy T."/>
            <person name="Steger V."/>
            <person name="Schiller M."/>
            <person name="Lakatos P."/>
            <person name="Sugar L."/>
            <person name="Horn P."/>
            <person name="Barta E."/>
            <person name="Orosz L."/>
        </authorList>
    </citation>
    <scope>NUCLEOTIDE SEQUENCE [LARGE SCALE GENOMIC DNA]</scope>
    <source>
        <strain evidence="2">Hungarian</strain>
    </source>
</reference>
<proteinExistence type="predicted"/>